<dbReference type="AlphaFoldDB" id="A0A3A3G5Z6"/>
<dbReference type="Pfam" id="PF04397">
    <property type="entry name" value="LytTR"/>
    <property type="match status" value="1"/>
</dbReference>
<dbReference type="SUPFAM" id="SSF52172">
    <property type="entry name" value="CheY-like"/>
    <property type="match status" value="1"/>
</dbReference>
<dbReference type="EMBL" id="QYUQ01000002">
    <property type="protein sequence ID" value="RJG03947.1"/>
    <property type="molecule type" value="Genomic_DNA"/>
</dbReference>
<dbReference type="Gene3D" id="2.40.50.1020">
    <property type="entry name" value="LytTr DNA-binding domain"/>
    <property type="match status" value="1"/>
</dbReference>
<evidence type="ECO:0000256" key="1">
    <source>
        <dbReference type="ARBA" id="ARBA00023125"/>
    </source>
</evidence>
<dbReference type="RefSeq" id="WP_119787431.1">
    <property type="nucleotide sequence ID" value="NZ_QYUQ01000002.1"/>
</dbReference>
<dbReference type="InterPro" id="IPR011006">
    <property type="entry name" value="CheY-like_superfamily"/>
</dbReference>
<dbReference type="InterPro" id="IPR007492">
    <property type="entry name" value="LytTR_DNA-bd_dom"/>
</dbReference>
<proteinExistence type="predicted"/>
<dbReference type="Gene3D" id="3.40.50.2300">
    <property type="match status" value="1"/>
</dbReference>
<dbReference type="Pfam" id="PF00072">
    <property type="entry name" value="Response_reg"/>
    <property type="match status" value="1"/>
</dbReference>
<reference evidence="6" key="1">
    <citation type="submission" date="2018-09" db="EMBL/GenBank/DDBJ databases">
        <authorList>
            <person name="Zhu H."/>
        </authorList>
    </citation>
    <scope>NUCLEOTIDE SEQUENCE [LARGE SCALE GENOMIC DNA]</scope>
    <source>
        <strain evidence="6">K1S02-23</strain>
    </source>
</reference>
<evidence type="ECO:0000259" key="3">
    <source>
        <dbReference type="PROSITE" id="PS50110"/>
    </source>
</evidence>
<dbReference type="InterPro" id="IPR039420">
    <property type="entry name" value="WalR-like"/>
</dbReference>
<evidence type="ECO:0000259" key="4">
    <source>
        <dbReference type="PROSITE" id="PS50930"/>
    </source>
</evidence>
<dbReference type="GO" id="GO:0000976">
    <property type="term" value="F:transcription cis-regulatory region binding"/>
    <property type="evidence" value="ECO:0007669"/>
    <property type="project" value="TreeGrafter"/>
</dbReference>
<dbReference type="PANTHER" id="PTHR48111:SF69">
    <property type="entry name" value="RESPONSE REGULATOR RECEIVER"/>
    <property type="match status" value="1"/>
</dbReference>
<organism evidence="5 6">
    <name type="scientific">Noviherbaspirillum sedimenti</name>
    <dbReference type="NCBI Taxonomy" id="2320865"/>
    <lineage>
        <taxon>Bacteria</taxon>
        <taxon>Pseudomonadati</taxon>
        <taxon>Pseudomonadota</taxon>
        <taxon>Betaproteobacteria</taxon>
        <taxon>Burkholderiales</taxon>
        <taxon>Oxalobacteraceae</taxon>
        <taxon>Noviherbaspirillum</taxon>
    </lineage>
</organism>
<protein>
    <submittedName>
        <fullName evidence="5">DNA-binding response regulator</fullName>
    </submittedName>
</protein>
<evidence type="ECO:0000313" key="5">
    <source>
        <dbReference type="EMBL" id="RJG03947.1"/>
    </source>
</evidence>
<feature type="modified residue" description="4-aspartylphosphate" evidence="2">
    <location>
        <position position="57"/>
    </location>
</feature>
<dbReference type="InterPro" id="IPR001789">
    <property type="entry name" value="Sig_transdc_resp-reg_receiver"/>
</dbReference>
<name>A0A3A3G5Z6_9BURK</name>
<evidence type="ECO:0000256" key="2">
    <source>
        <dbReference type="PROSITE-ProRule" id="PRU00169"/>
    </source>
</evidence>
<dbReference type="PANTHER" id="PTHR48111">
    <property type="entry name" value="REGULATOR OF RPOS"/>
    <property type="match status" value="1"/>
</dbReference>
<dbReference type="SMART" id="SM00448">
    <property type="entry name" value="REC"/>
    <property type="match status" value="1"/>
</dbReference>
<evidence type="ECO:0000313" key="6">
    <source>
        <dbReference type="Proteomes" id="UP000266327"/>
    </source>
</evidence>
<accession>A0A3A3G5Z6</accession>
<feature type="domain" description="HTH LytTR-type" evidence="4">
    <location>
        <begin position="183"/>
        <end position="285"/>
    </location>
</feature>
<gene>
    <name evidence="5" type="ORF">D3878_22080</name>
</gene>
<dbReference type="SMART" id="SM00850">
    <property type="entry name" value="LytTR"/>
    <property type="match status" value="1"/>
</dbReference>
<dbReference type="GO" id="GO:0005829">
    <property type="term" value="C:cytosol"/>
    <property type="evidence" value="ECO:0007669"/>
    <property type="project" value="TreeGrafter"/>
</dbReference>
<keyword evidence="6" id="KW-1185">Reference proteome</keyword>
<sequence length="285" mass="31479">MTNIRALIAEDEPLLAMALAGALQRLWPELAIVAVAENGIAAVQKALEERPDVLFLDIKMPGQSGLEAAQELADVWAQGPQDGTQTQPFPLVVFVTAYDEYALAAFEQAAADYVCKPVSDDRLTRTVERLKDRLQARLHKPQEDERSGGSELERLLGQLHSLLPGAGTTGMAGTTAPQRLSLIRAAVGNQVRMIPIEDVVYFEATDKYVTVTTQEGESLIRTSLKELLPQLDPERFWQIHRGTVVNNRCIAAAVRDEAGKISLRLHDRSDTLTVSRVFAHLFRQM</sequence>
<feature type="domain" description="Response regulatory" evidence="3">
    <location>
        <begin position="5"/>
        <end position="131"/>
    </location>
</feature>
<dbReference type="Proteomes" id="UP000266327">
    <property type="component" value="Unassembled WGS sequence"/>
</dbReference>
<keyword evidence="2" id="KW-0597">Phosphoprotein</keyword>
<dbReference type="OrthoDB" id="236568at2"/>
<dbReference type="GO" id="GO:0000156">
    <property type="term" value="F:phosphorelay response regulator activity"/>
    <property type="evidence" value="ECO:0007669"/>
    <property type="project" value="TreeGrafter"/>
</dbReference>
<dbReference type="PROSITE" id="PS50110">
    <property type="entry name" value="RESPONSE_REGULATORY"/>
    <property type="match status" value="1"/>
</dbReference>
<comment type="caution">
    <text evidence="5">The sequence shown here is derived from an EMBL/GenBank/DDBJ whole genome shotgun (WGS) entry which is preliminary data.</text>
</comment>
<dbReference type="GO" id="GO:0032993">
    <property type="term" value="C:protein-DNA complex"/>
    <property type="evidence" value="ECO:0007669"/>
    <property type="project" value="TreeGrafter"/>
</dbReference>
<dbReference type="GO" id="GO:0006355">
    <property type="term" value="P:regulation of DNA-templated transcription"/>
    <property type="evidence" value="ECO:0007669"/>
    <property type="project" value="TreeGrafter"/>
</dbReference>
<keyword evidence="1 5" id="KW-0238">DNA-binding</keyword>
<dbReference type="PROSITE" id="PS50930">
    <property type="entry name" value="HTH_LYTTR"/>
    <property type="match status" value="1"/>
</dbReference>